<comment type="cofactor">
    <cofactor evidence="7">
        <name>(6R)-5,10-methylene-5,6,7,8-tetrahydrofolate</name>
        <dbReference type="ChEBI" id="CHEBI:15636"/>
    </cofactor>
    <text evidence="7">Binds 1 5,10-methenyltetrahydrofolate (MTHF) per subunit.</text>
</comment>
<evidence type="ECO:0000313" key="11">
    <source>
        <dbReference type="Proteomes" id="UP000002630"/>
    </source>
</evidence>
<dbReference type="InterPro" id="IPR036134">
    <property type="entry name" value="Crypto/Photolyase_FAD-like_sf"/>
</dbReference>
<protein>
    <recommendedName>
        <fullName evidence="7">Cryptochrome DASH</fullName>
    </recommendedName>
</protein>
<feature type="site" description="Electron transfer via tryptophanyl radical" evidence="6">
    <location>
        <position position="441"/>
    </location>
</feature>
<feature type="region of interest" description="Disordered" evidence="8">
    <location>
        <begin position="520"/>
        <end position="549"/>
    </location>
</feature>
<feature type="binding site" evidence="5">
    <location>
        <begin position="292"/>
        <end position="296"/>
    </location>
    <ligand>
        <name>FAD</name>
        <dbReference type="ChEBI" id="CHEBI:57692"/>
    </ligand>
</feature>
<dbReference type="EMBL" id="FN649727">
    <property type="protein sequence ID" value="CBJ48326.1"/>
    <property type="molecule type" value="Genomic_DNA"/>
</dbReference>
<dbReference type="PROSITE" id="PS51645">
    <property type="entry name" value="PHR_CRY_ALPHA_BETA"/>
    <property type="match status" value="1"/>
</dbReference>
<dbReference type="PANTHER" id="PTHR11455:SF22">
    <property type="entry name" value="CRYPTOCHROME DASH"/>
    <property type="match status" value="1"/>
</dbReference>
<dbReference type="InterPro" id="IPR014729">
    <property type="entry name" value="Rossmann-like_a/b/a_fold"/>
</dbReference>
<dbReference type="Pfam" id="PF00875">
    <property type="entry name" value="DNA_photolyase"/>
    <property type="match status" value="1"/>
</dbReference>
<keyword evidence="2 5" id="KW-0285">Flavoprotein</keyword>
<evidence type="ECO:0000259" key="9">
    <source>
        <dbReference type="PROSITE" id="PS51645"/>
    </source>
</evidence>
<dbReference type="GO" id="GO:0003904">
    <property type="term" value="F:deoxyribodipyrimidine photo-lyase activity"/>
    <property type="evidence" value="ECO:0007669"/>
    <property type="project" value="TreeGrafter"/>
</dbReference>
<dbReference type="InParanoid" id="D7FPZ4"/>
<dbReference type="GO" id="GO:0000719">
    <property type="term" value="P:photoreactive repair"/>
    <property type="evidence" value="ECO:0007669"/>
    <property type="project" value="TreeGrafter"/>
</dbReference>
<dbReference type="PANTHER" id="PTHR11455">
    <property type="entry name" value="CRYPTOCHROME"/>
    <property type="match status" value="1"/>
</dbReference>
<dbReference type="InterPro" id="IPR005101">
    <property type="entry name" value="Cryptochr/Photolyase_FAD-bd"/>
</dbReference>
<feature type="site" description="Electron transfer via tryptophanyl radical" evidence="6">
    <location>
        <position position="418"/>
    </location>
</feature>
<gene>
    <name evidence="10" type="primary">CRY3</name>
    <name evidence="10" type="ORF">Esi_0002_0059</name>
</gene>
<comment type="function">
    <text evidence="7">May have a photoreceptor function.</text>
</comment>
<dbReference type="Gene3D" id="1.10.579.10">
    <property type="entry name" value="DNA Cyclobutane Dipyrimidine Photolyase, subunit A, domain 3"/>
    <property type="match status" value="1"/>
</dbReference>
<dbReference type="OrthoDB" id="435881at2759"/>
<dbReference type="InterPro" id="IPR036155">
    <property type="entry name" value="Crypto/Photolyase_N_sf"/>
</dbReference>
<dbReference type="STRING" id="2880.D7FPZ4"/>
<keyword evidence="3 5" id="KW-0274">FAD</keyword>
<comment type="cofactor">
    <cofactor evidence="5 7">
        <name>FAD</name>
        <dbReference type="ChEBI" id="CHEBI:57692"/>
    </cofactor>
    <text evidence="5 7">Binds 1 FAD per subunit.</text>
</comment>
<evidence type="ECO:0000313" key="10">
    <source>
        <dbReference type="EMBL" id="CBJ48326.1"/>
    </source>
</evidence>
<dbReference type="InterPro" id="IPR002081">
    <property type="entry name" value="Cryptochrome/DNA_photolyase_1"/>
</dbReference>
<evidence type="ECO:0000256" key="8">
    <source>
        <dbReference type="SAM" id="MobiDB-lite"/>
    </source>
</evidence>
<dbReference type="OMA" id="REICHEE"/>
<comment type="similarity">
    <text evidence="1 7">Belongs to the DNA photolyase class-1 family.</text>
</comment>
<feature type="binding site" evidence="5">
    <location>
        <begin position="431"/>
        <end position="433"/>
    </location>
    <ligand>
        <name>FAD</name>
        <dbReference type="ChEBI" id="CHEBI:57692"/>
    </ligand>
</feature>
<name>D7FPZ4_ECTSI</name>
<dbReference type="InterPro" id="IPR006050">
    <property type="entry name" value="DNA_photolyase_N"/>
</dbReference>
<dbReference type="GO" id="GO:0071949">
    <property type="term" value="F:FAD binding"/>
    <property type="evidence" value="ECO:0007669"/>
    <property type="project" value="TreeGrafter"/>
</dbReference>
<dbReference type="AlphaFoldDB" id="D7FPZ4"/>
<dbReference type="NCBIfam" id="TIGR02765">
    <property type="entry name" value="crypto_DASH"/>
    <property type="match status" value="1"/>
</dbReference>
<feature type="domain" description="Photolyase/cryptochrome alpha/beta" evidence="9">
    <location>
        <begin position="23"/>
        <end position="172"/>
    </location>
</feature>
<dbReference type="GO" id="GO:0003677">
    <property type="term" value="F:DNA binding"/>
    <property type="evidence" value="ECO:0007669"/>
    <property type="project" value="TreeGrafter"/>
</dbReference>
<evidence type="ECO:0000256" key="5">
    <source>
        <dbReference type="PIRSR" id="PIRSR602081-1"/>
    </source>
</evidence>
<sequence length="549" mass="60308">MASMVATSLTAGGASGIARGDTIGVVWFKCTDLRLEDHEPLALAHRNSSHVAHVFCIDDRWFGHSRRGTRRMSAARCRFLLESVADLQTRLRAKGSDLLIRRGHPENAIPAVAARLGSGASAVTVYAHPDLCSEENDVHAAVKSALSLVGSAGGVGGDATGVSVTEVWGNTLHDPSDLPYDFPNGLPEVFTPFRKAVEPNCKIRSPVPLPSPFRPLPAGLHDNAVTPTLTVAIPTTEELGLGTAPERDARSVLHFIGGETAGLRRVQTYIWEEDHLREYKVTRNGLLGGGFSSKFSPWLALGCLSPRTIVKEIRKYETDRIANDSTYWLIFELLVRDFFRYSAVKYGNAIFHLGGSRRDSDRQTWRDDAGLLAAWKEGRTGYPFVDANMRELKASGFMSNRGRQVVASFFTKDLEMDWRLGAEHFEEYLLDYDPASNYGNWNYVAGVGFDPREDRYFSVEKQARTYDADGDYVRHWLPELAMLTTEALQSAGGITATLREVHSVPTSVYPDPVVPLKFMMPKEGKGTTGRAGGKGGATGGKKSARKVDK</sequence>
<dbReference type="Pfam" id="PF03441">
    <property type="entry name" value="FAD_binding_7"/>
    <property type="match status" value="1"/>
</dbReference>
<evidence type="ECO:0000256" key="2">
    <source>
        <dbReference type="ARBA" id="ARBA00022630"/>
    </source>
</evidence>
<dbReference type="eggNOG" id="KOG0133">
    <property type="taxonomic scope" value="Eukaryota"/>
</dbReference>
<dbReference type="EMBL" id="FN648375">
    <property type="protein sequence ID" value="CBJ48326.1"/>
    <property type="molecule type" value="Genomic_DNA"/>
</dbReference>
<organism evidence="10 11">
    <name type="scientific">Ectocarpus siliculosus</name>
    <name type="common">Brown alga</name>
    <name type="synonym">Conferva siliculosa</name>
    <dbReference type="NCBI Taxonomy" id="2880"/>
    <lineage>
        <taxon>Eukaryota</taxon>
        <taxon>Sar</taxon>
        <taxon>Stramenopiles</taxon>
        <taxon>Ochrophyta</taxon>
        <taxon>PX clade</taxon>
        <taxon>Phaeophyceae</taxon>
        <taxon>Ectocarpales</taxon>
        <taxon>Ectocarpaceae</taxon>
        <taxon>Ectocarpus</taxon>
    </lineage>
</organism>
<evidence type="ECO:0000256" key="4">
    <source>
        <dbReference type="ARBA" id="ARBA00022991"/>
    </source>
</evidence>
<dbReference type="PRINTS" id="PR00147">
    <property type="entry name" value="DNAPHOTLYASE"/>
</dbReference>
<dbReference type="SUPFAM" id="SSF52425">
    <property type="entry name" value="Cryptochrome/photolyase, N-terminal domain"/>
    <property type="match status" value="1"/>
</dbReference>
<evidence type="ECO:0000256" key="6">
    <source>
        <dbReference type="PIRSR" id="PIRSR602081-2"/>
    </source>
</evidence>
<evidence type="ECO:0000256" key="7">
    <source>
        <dbReference type="RuleBase" id="RU367151"/>
    </source>
</evidence>
<dbReference type="Gene3D" id="1.25.40.80">
    <property type="match status" value="1"/>
</dbReference>
<evidence type="ECO:0000256" key="1">
    <source>
        <dbReference type="ARBA" id="ARBA00005862"/>
    </source>
</evidence>
<accession>D7FPZ4</accession>
<evidence type="ECO:0000256" key="3">
    <source>
        <dbReference type="ARBA" id="ARBA00022827"/>
    </source>
</evidence>
<dbReference type="SUPFAM" id="SSF48173">
    <property type="entry name" value="Cryptochrome/photolyase FAD-binding domain"/>
    <property type="match status" value="1"/>
</dbReference>
<dbReference type="InterPro" id="IPR014133">
    <property type="entry name" value="Cry_DASH"/>
</dbReference>
<feature type="binding site" evidence="5">
    <location>
        <position position="279"/>
    </location>
    <ligand>
        <name>FAD</name>
        <dbReference type="ChEBI" id="CHEBI:57692"/>
    </ligand>
</feature>
<dbReference type="Gene3D" id="3.40.50.620">
    <property type="entry name" value="HUPs"/>
    <property type="match status" value="1"/>
</dbReference>
<feature type="site" description="Electron transfer via tryptophanyl radical" evidence="6">
    <location>
        <position position="365"/>
    </location>
</feature>
<feature type="binding site" evidence="5">
    <location>
        <begin position="332"/>
        <end position="339"/>
    </location>
    <ligand>
        <name>FAD</name>
        <dbReference type="ChEBI" id="CHEBI:57692"/>
    </ligand>
</feature>
<reference evidence="10 11" key="1">
    <citation type="journal article" date="2010" name="Nature">
        <title>The Ectocarpus genome and the independent evolution of multicellularity in brown algae.</title>
        <authorList>
            <person name="Cock J.M."/>
            <person name="Sterck L."/>
            <person name="Rouze P."/>
            <person name="Scornet D."/>
            <person name="Allen A.E."/>
            <person name="Amoutzias G."/>
            <person name="Anthouard V."/>
            <person name="Artiguenave F."/>
            <person name="Aury J.M."/>
            <person name="Badger J.H."/>
            <person name="Beszteri B."/>
            <person name="Billiau K."/>
            <person name="Bonnet E."/>
            <person name="Bothwell J.H."/>
            <person name="Bowler C."/>
            <person name="Boyen C."/>
            <person name="Brownlee C."/>
            <person name="Carrano C.J."/>
            <person name="Charrier B."/>
            <person name="Cho G.Y."/>
            <person name="Coelho S.M."/>
            <person name="Collen J."/>
            <person name="Corre E."/>
            <person name="Da Silva C."/>
            <person name="Delage L."/>
            <person name="Delaroque N."/>
            <person name="Dittami S.M."/>
            <person name="Doulbeau S."/>
            <person name="Elias M."/>
            <person name="Farnham G."/>
            <person name="Gachon C.M."/>
            <person name="Gschloessl B."/>
            <person name="Heesch S."/>
            <person name="Jabbari K."/>
            <person name="Jubin C."/>
            <person name="Kawai H."/>
            <person name="Kimura K."/>
            <person name="Kloareg B."/>
            <person name="Kupper F.C."/>
            <person name="Lang D."/>
            <person name="Le Bail A."/>
            <person name="Leblanc C."/>
            <person name="Lerouge P."/>
            <person name="Lohr M."/>
            <person name="Lopez P.J."/>
            <person name="Martens C."/>
            <person name="Maumus F."/>
            <person name="Michel G."/>
            <person name="Miranda-Saavedra D."/>
            <person name="Morales J."/>
            <person name="Moreau H."/>
            <person name="Motomura T."/>
            <person name="Nagasato C."/>
            <person name="Napoli C.A."/>
            <person name="Nelson D.R."/>
            <person name="Nyvall-Collen P."/>
            <person name="Peters A.F."/>
            <person name="Pommier C."/>
            <person name="Potin P."/>
            <person name="Poulain J."/>
            <person name="Quesneville H."/>
            <person name="Read B."/>
            <person name="Rensing S.A."/>
            <person name="Ritter A."/>
            <person name="Rousvoal S."/>
            <person name="Samanta M."/>
            <person name="Samson G."/>
            <person name="Schroeder D.C."/>
            <person name="Segurens B."/>
            <person name="Strittmatter M."/>
            <person name="Tonon T."/>
            <person name="Tregear J.W."/>
            <person name="Valentin K."/>
            <person name="von Dassow P."/>
            <person name="Yamagishi T."/>
            <person name="Van de Peer Y."/>
            <person name="Wincker P."/>
        </authorList>
    </citation>
    <scope>NUCLEOTIDE SEQUENCE [LARGE SCALE GENOMIC DNA]</scope>
    <source>
        <strain evidence="11">Ec32 / CCAP1310/4</strain>
    </source>
</reference>
<feature type="compositionally biased region" description="Gly residues" evidence="8">
    <location>
        <begin position="526"/>
        <end position="539"/>
    </location>
</feature>
<dbReference type="Proteomes" id="UP000002630">
    <property type="component" value="Linkage Group LG02"/>
</dbReference>
<keyword evidence="4 7" id="KW-0157">Chromophore</keyword>
<proteinExistence type="inferred from homology"/>
<keyword evidence="11" id="KW-1185">Reference proteome</keyword>